<sequence length="134" mass="14524">MTSTREQPKHIPVVVVGITRDTALAVGKTFFVDTPYFVSAALDLTESPAPFQYSPANLAVVLNALHPRPRALVTGTAVPDDMLHGIVQVWNDYVANWKVDGVWVALSKTHPSTGPPPPGTGEEMMKQLGEKFES</sequence>
<feature type="compositionally biased region" description="Basic and acidic residues" evidence="1">
    <location>
        <begin position="123"/>
        <end position="134"/>
    </location>
</feature>
<dbReference type="EMBL" id="JAGPXC010000006">
    <property type="protein sequence ID" value="KAH6651789.1"/>
    <property type="molecule type" value="Genomic_DNA"/>
</dbReference>
<evidence type="ECO:0000313" key="3">
    <source>
        <dbReference type="Proteomes" id="UP000758603"/>
    </source>
</evidence>
<protein>
    <submittedName>
        <fullName evidence="2">Uncharacterized protein</fullName>
    </submittedName>
</protein>
<organism evidence="2 3">
    <name type="scientific">Truncatella angustata</name>
    <dbReference type="NCBI Taxonomy" id="152316"/>
    <lineage>
        <taxon>Eukaryota</taxon>
        <taxon>Fungi</taxon>
        <taxon>Dikarya</taxon>
        <taxon>Ascomycota</taxon>
        <taxon>Pezizomycotina</taxon>
        <taxon>Sordariomycetes</taxon>
        <taxon>Xylariomycetidae</taxon>
        <taxon>Amphisphaeriales</taxon>
        <taxon>Sporocadaceae</taxon>
        <taxon>Truncatella</taxon>
    </lineage>
</organism>
<proteinExistence type="predicted"/>
<reference evidence="2" key="1">
    <citation type="journal article" date="2021" name="Nat. Commun.">
        <title>Genetic determinants of endophytism in the Arabidopsis root mycobiome.</title>
        <authorList>
            <person name="Mesny F."/>
            <person name="Miyauchi S."/>
            <person name="Thiergart T."/>
            <person name="Pickel B."/>
            <person name="Atanasova L."/>
            <person name="Karlsson M."/>
            <person name="Huettel B."/>
            <person name="Barry K.W."/>
            <person name="Haridas S."/>
            <person name="Chen C."/>
            <person name="Bauer D."/>
            <person name="Andreopoulos W."/>
            <person name="Pangilinan J."/>
            <person name="LaButti K."/>
            <person name="Riley R."/>
            <person name="Lipzen A."/>
            <person name="Clum A."/>
            <person name="Drula E."/>
            <person name="Henrissat B."/>
            <person name="Kohler A."/>
            <person name="Grigoriev I.V."/>
            <person name="Martin F.M."/>
            <person name="Hacquard S."/>
        </authorList>
    </citation>
    <scope>NUCLEOTIDE SEQUENCE</scope>
    <source>
        <strain evidence="2">MPI-SDFR-AT-0073</strain>
    </source>
</reference>
<evidence type="ECO:0000256" key="1">
    <source>
        <dbReference type="SAM" id="MobiDB-lite"/>
    </source>
</evidence>
<gene>
    <name evidence="2" type="ORF">BKA67DRAFT_537645</name>
</gene>
<feature type="region of interest" description="Disordered" evidence="1">
    <location>
        <begin position="109"/>
        <end position="134"/>
    </location>
</feature>
<accession>A0A9P8UGH8</accession>
<comment type="caution">
    <text evidence="2">The sequence shown here is derived from an EMBL/GenBank/DDBJ whole genome shotgun (WGS) entry which is preliminary data.</text>
</comment>
<evidence type="ECO:0000313" key="2">
    <source>
        <dbReference type="EMBL" id="KAH6651789.1"/>
    </source>
</evidence>
<dbReference type="AlphaFoldDB" id="A0A9P8UGH8"/>
<keyword evidence="3" id="KW-1185">Reference proteome</keyword>
<dbReference type="Proteomes" id="UP000758603">
    <property type="component" value="Unassembled WGS sequence"/>
</dbReference>
<dbReference type="RefSeq" id="XP_045956067.1">
    <property type="nucleotide sequence ID" value="XM_046100357.1"/>
</dbReference>
<name>A0A9P8UGH8_9PEZI</name>
<dbReference type="GeneID" id="70129249"/>
<dbReference type="OrthoDB" id="5241528at2759"/>